<dbReference type="PROSITE" id="PS51855">
    <property type="entry name" value="MGS"/>
    <property type="match status" value="1"/>
</dbReference>
<dbReference type="GO" id="GO:0008929">
    <property type="term" value="F:methylglyoxal synthase activity"/>
    <property type="evidence" value="ECO:0007669"/>
    <property type="project" value="UniProtKB-UniRule"/>
</dbReference>
<evidence type="ECO:0000256" key="2">
    <source>
        <dbReference type="PIRSR" id="PIRSR006614-1"/>
    </source>
</evidence>
<keyword evidence="1 4" id="KW-0456">Lyase</keyword>
<dbReference type="InterPro" id="IPR004363">
    <property type="entry name" value="Methylgl_synth"/>
</dbReference>
<name>A0A9X2MII0_9FIRM</name>
<dbReference type="InterPro" id="IPR011607">
    <property type="entry name" value="MGS-like_dom"/>
</dbReference>
<dbReference type="Pfam" id="PF02142">
    <property type="entry name" value="MGS"/>
    <property type="match status" value="1"/>
</dbReference>
<comment type="function">
    <text evidence="1">Catalyzes the formation of methylglyoxal from dihydroxyacetone phosphate.</text>
</comment>
<dbReference type="EC" id="4.2.3.3" evidence="1"/>
<dbReference type="PIRSF" id="PIRSF006614">
    <property type="entry name" value="Methylglyox_syn"/>
    <property type="match status" value="1"/>
</dbReference>
<feature type="active site" description="Proton donor/acceptor" evidence="1 2">
    <location>
        <position position="75"/>
    </location>
</feature>
<feature type="domain" description="MGS-like" evidence="3">
    <location>
        <begin position="7"/>
        <end position="154"/>
    </location>
</feature>
<dbReference type="CDD" id="cd01422">
    <property type="entry name" value="MGS"/>
    <property type="match status" value="1"/>
</dbReference>
<dbReference type="GO" id="GO:0005829">
    <property type="term" value="C:cytosol"/>
    <property type="evidence" value="ECO:0007669"/>
    <property type="project" value="TreeGrafter"/>
</dbReference>
<evidence type="ECO:0000259" key="3">
    <source>
        <dbReference type="PROSITE" id="PS51855"/>
    </source>
</evidence>
<accession>A0A9X2MII0</accession>
<dbReference type="PANTHER" id="PTHR30492:SF0">
    <property type="entry name" value="METHYLGLYOXAL SYNTHASE"/>
    <property type="match status" value="1"/>
</dbReference>
<keyword evidence="5" id="KW-1185">Reference proteome</keyword>
<comment type="caution">
    <text evidence="4">The sequence shown here is derived from an EMBL/GenBank/DDBJ whole genome shotgun (WGS) entry which is preliminary data.</text>
</comment>
<feature type="binding site" evidence="1">
    <location>
        <position position="102"/>
    </location>
    <ligand>
        <name>substrate</name>
    </ligand>
</feature>
<protein>
    <recommendedName>
        <fullName evidence="1">Methylglyoxal synthase</fullName>
        <shortName evidence="1">MGS</shortName>
        <ecNumber evidence="1">4.2.3.3</ecNumber>
    </recommendedName>
</protein>
<dbReference type="AlphaFoldDB" id="A0A9X2MII0"/>
<dbReference type="RefSeq" id="WP_081915258.1">
    <property type="nucleotide sequence ID" value="NZ_CABKTM010000049.1"/>
</dbReference>
<evidence type="ECO:0000256" key="1">
    <source>
        <dbReference type="HAMAP-Rule" id="MF_00549"/>
    </source>
</evidence>
<feature type="binding site" evidence="1">
    <location>
        <position position="27"/>
    </location>
    <ligand>
        <name>substrate</name>
    </ligand>
</feature>
<evidence type="ECO:0000313" key="5">
    <source>
        <dbReference type="Proteomes" id="UP001142078"/>
    </source>
</evidence>
<feature type="binding site" evidence="1">
    <location>
        <position position="23"/>
    </location>
    <ligand>
        <name>substrate</name>
    </ligand>
</feature>
<feature type="binding site" evidence="1">
    <location>
        <begin position="69"/>
        <end position="70"/>
    </location>
    <ligand>
        <name>substrate</name>
    </ligand>
</feature>
<organism evidence="4 5">
    <name type="scientific">Anaerosalibacter massiliensis</name>
    <dbReference type="NCBI Taxonomy" id="1347392"/>
    <lineage>
        <taxon>Bacteria</taxon>
        <taxon>Bacillati</taxon>
        <taxon>Bacillota</taxon>
        <taxon>Tissierellia</taxon>
        <taxon>Tissierellales</taxon>
        <taxon>Sporanaerobacteraceae</taxon>
        <taxon>Anaerosalibacter</taxon>
    </lineage>
</organism>
<sequence>MDRDNDFKLVNMEKQKHIALVAHDNRKEDLIKWVRINKDKLGKHLLCGTGTTARMINEAVHLPVKAFNSGPLGGDQQIGCRIVEGDIDFMIFFWDPLTAQPHDPDVKALLRIAVLYDIPVATNQATADFLLLSPLMNEEYERKIIDYSKRMHRK</sequence>
<comment type="similarity">
    <text evidence="1">Belongs to the methylglyoxal synthase family.</text>
</comment>
<dbReference type="PANTHER" id="PTHR30492">
    <property type="entry name" value="METHYLGLYOXAL SYNTHASE"/>
    <property type="match status" value="1"/>
</dbReference>
<dbReference type="InterPro" id="IPR036914">
    <property type="entry name" value="MGS-like_dom_sf"/>
</dbReference>
<dbReference type="SMART" id="SM00851">
    <property type="entry name" value="MGS"/>
    <property type="match status" value="1"/>
</dbReference>
<gene>
    <name evidence="1" type="primary">mgsA</name>
    <name evidence="4" type="ORF">NSA23_08495</name>
</gene>
<dbReference type="EMBL" id="JANJZL010000004">
    <property type="protein sequence ID" value="MCR2044156.1"/>
    <property type="molecule type" value="Genomic_DNA"/>
</dbReference>
<dbReference type="InterPro" id="IPR018148">
    <property type="entry name" value="Methylglyoxal_synth_AS"/>
</dbReference>
<dbReference type="NCBIfam" id="TIGR00160">
    <property type="entry name" value="MGSA"/>
    <property type="match status" value="1"/>
</dbReference>
<dbReference type="PROSITE" id="PS01335">
    <property type="entry name" value="METHYLGLYOXAL_SYNTH"/>
    <property type="match status" value="1"/>
</dbReference>
<evidence type="ECO:0000313" key="4">
    <source>
        <dbReference type="EMBL" id="MCR2044156.1"/>
    </source>
</evidence>
<comment type="catalytic activity">
    <reaction evidence="1">
        <text>dihydroxyacetone phosphate = methylglyoxal + phosphate</text>
        <dbReference type="Rhea" id="RHEA:17937"/>
        <dbReference type="ChEBI" id="CHEBI:17158"/>
        <dbReference type="ChEBI" id="CHEBI:43474"/>
        <dbReference type="ChEBI" id="CHEBI:57642"/>
        <dbReference type="EC" id="4.2.3.3"/>
    </reaction>
</comment>
<feature type="binding site" evidence="1">
    <location>
        <begin position="49"/>
        <end position="52"/>
    </location>
    <ligand>
        <name>substrate</name>
    </ligand>
</feature>
<dbReference type="NCBIfam" id="NF003559">
    <property type="entry name" value="PRK05234.1"/>
    <property type="match status" value="1"/>
</dbReference>
<dbReference type="Gene3D" id="3.40.50.1380">
    <property type="entry name" value="Methylglyoxal synthase-like domain"/>
    <property type="match status" value="1"/>
</dbReference>
<dbReference type="OrthoDB" id="9787147at2"/>
<dbReference type="SUPFAM" id="SSF52335">
    <property type="entry name" value="Methylglyoxal synthase-like"/>
    <property type="match status" value="1"/>
</dbReference>
<proteinExistence type="inferred from homology"/>
<dbReference type="HAMAP" id="MF_00549">
    <property type="entry name" value="Methylglyoxal_synth"/>
    <property type="match status" value="1"/>
</dbReference>
<dbReference type="Proteomes" id="UP001142078">
    <property type="component" value="Unassembled WGS sequence"/>
</dbReference>
<reference evidence="4" key="1">
    <citation type="submission" date="2022-07" db="EMBL/GenBank/DDBJ databases">
        <title>Enhanced cultured diversity of the mouse gut microbiota enables custom-made synthetic communities.</title>
        <authorList>
            <person name="Afrizal A."/>
        </authorList>
    </citation>
    <scope>NUCLEOTIDE SEQUENCE</scope>
    <source>
        <strain evidence="4">DSM 29482</strain>
    </source>
</reference>
<dbReference type="GO" id="GO:0019242">
    <property type="term" value="P:methylglyoxal biosynthetic process"/>
    <property type="evidence" value="ECO:0007669"/>
    <property type="project" value="UniProtKB-UniRule"/>
</dbReference>